<gene>
    <name evidence="2" type="ORF">DW016_10890</name>
</gene>
<comment type="caution">
    <text evidence="2">The sequence shown here is derived from an EMBL/GenBank/DDBJ whole genome shotgun (WGS) entry which is preliminary data.</text>
</comment>
<dbReference type="RefSeq" id="WP_053768811.1">
    <property type="nucleotide sequence ID" value="NZ_BAABYU010000001.1"/>
</dbReference>
<feature type="domain" description="Thoeris anti-defense 2-like" evidence="1">
    <location>
        <begin position="1"/>
        <end position="73"/>
    </location>
</feature>
<reference evidence="2 3" key="1">
    <citation type="submission" date="2018-08" db="EMBL/GenBank/DDBJ databases">
        <title>A genome reference for cultivated species of the human gut microbiota.</title>
        <authorList>
            <person name="Zou Y."/>
            <person name="Xue W."/>
            <person name="Luo G."/>
        </authorList>
    </citation>
    <scope>NUCLEOTIDE SEQUENCE [LARGE SCALE GENOMIC DNA]</scope>
    <source>
        <strain evidence="2 3">AF37-2AT</strain>
    </source>
</reference>
<accession>A0A3E3K191</accession>
<protein>
    <recommendedName>
        <fullName evidence="1">Thoeris anti-defense 2-like domain-containing protein</fullName>
    </recommendedName>
</protein>
<dbReference type="GeneID" id="97193134"/>
<dbReference type="AlphaFoldDB" id="A0A3E3K191"/>
<evidence type="ECO:0000259" key="1">
    <source>
        <dbReference type="Pfam" id="PF11195"/>
    </source>
</evidence>
<dbReference type="EMBL" id="QVLX01000005">
    <property type="protein sequence ID" value="RGE86543.1"/>
    <property type="molecule type" value="Genomic_DNA"/>
</dbReference>
<sequence length="95" mass="11275">MYIHQATKKAVKENKMMYRKNVMQIHGKIIIGILPTDSYVTCLIAKIKDGKVVDIMSHWNPTRDDLVAKDWELMDRPLQKEWPEDKLNRFEIFNT</sequence>
<organism evidence="2 3">
    <name type="scientific">Sellimonas intestinalis</name>
    <dbReference type="NCBI Taxonomy" id="1653434"/>
    <lineage>
        <taxon>Bacteria</taxon>
        <taxon>Bacillati</taxon>
        <taxon>Bacillota</taxon>
        <taxon>Clostridia</taxon>
        <taxon>Lachnospirales</taxon>
        <taxon>Lachnospiraceae</taxon>
        <taxon>Sellimonas</taxon>
    </lineage>
</organism>
<dbReference type="InterPro" id="IPR021361">
    <property type="entry name" value="Tad2-like_dom"/>
</dbReference>
<dbReference type="Pfam" id="PF11195">
    <property type="entry name" value="Tad2-like"/>
    <property type="match status" value="1"/>
</dbReference>
<evidence type="ECO:0000313" key="2">
    <source>
        <dbReference type="EMBL" id="RGE86543.1"/>
    </source>
</evidence>
<proteinExistence type="predicted"/>
<dbReference type="OrthoDB" id="2300997at2"/>
<dbReference type="Proteomes" id="UP000261080">
    <property type="component" value="Unassembled WGS sequence"/>
</dbReference>
<name>A0A3E3K191_9FIRM</name>
<evidence type="ECO:0000313" key="3">
    <source>
        <dbReference type="Proteomes" id="UP000261080"/>
    </source>
</evidence>
<keyword evidence="3" id="KW-1185">Reference proteome</keyword>